<dbReference type="Proteomes" id="UP000830055">
    <property type="component" value="Chromosome"/>
</dbReference>
<protein>
    <submittedName>
        <fullName evidence="1">Uncharacterized protein</fullName>
    </submittedName>
</protein>
<gene>
    <name evidence="1" type="ORF">DPPLL_14600</name>
</gene>
<name>A0ABN6M2I6_9BACT</name>
<keyword evidence="2" id="KW-1185">Reference proteome</keyword>
<proteinExistence type="predicted"/>
<dbReference type="Pfam" id="PF21850">
    <property type="entry name" value="DUF6909"/>
    <property type="match status" value="2"/>
</dbReference>
<evidence type="ECO:0000313" key="2">
    <source>
        <dbReference type="Proteomes" id="UP000830055"/>
    </source>
</evidence>
<evidence type="ECO:0000313" key="1">
    <source>
        <dbReference type="EMBL" id="BDD87095.1"/>
    </source>
</evidence>
<dbReference type="RefSeq" id="WP_284154136.1">
    <property type="nucleotide sequence ID" value="NZ_AP025516.1"/>
</dbReference>
<dbReference type="EMBL" id="AP025516">
    <property type="protein sequence ID" value="BDD87095.1"/>
    <property type="molecule type" value="Genomic_DNA"/>
</dbReference>
<organism evidence="1 2">
    <name type="scientific">Desulfofustis limnaeus</name>
    <dbReference type="NCBI Taxonomy" id="2740163"/>
    <lineage>
        <taxon>Bacteria</taxon>
        <taxon>Pseudomonadati</taxon>
        <taxon>Thermodesulfobacteriota</taxon>
        <taxon>Desulfobulbia</taxon>
        <taxon>Desulfobulbales</taxon>
        <taxon>Desulfocapsaceae</taxon>
        <taxon>Desulfofustis</taxon>
    </lineage>
</organism>
<accession>A0ABN6M2I6</accession>
<sequence>MEELSKAQRARAAIAAFKTLSDALILTGSYQPSGTTGRKLEEALRQFSPEIYGSMTDSRIVELKGLEYVIDRLPRGIEACNKIVLTAQEDLDGTSFEEIRPLKRRRLSYVVSSKEICFVITKGTTEIYDILTHLTFLNIEAQKIRMQAQRQSGEISIEWSQLQRLRDCDLLVEGPELDQAIWNLSIILGRTYRETRQTYEYLEQNREGGFNNGLFRIVHDLGKRLVDQERGEDDRLTIYFTPSLQDILGQHRYASHWATTVKQRLVELKLHLRPIHVVSANLHSFRNILYGFGAMREVGGTPAEDLYDMIQQLREHDERVMRYGASFGFQQHRDPSGSNIDVQIIDTSRLDPSCVHPQVLLSWDYIREVQPVILVMDYAFGAQAYEVMDELLNPMIGEEGEWNLSIESISIMGKAGILPGKKGDIMLATAHVMEGTPHNYILENDLAKDDFNGDVDVYCGPMVTVLGTSLQNKDVLERFHTSAWRAVGIEMEGGHYQRAINAAIIQRRIPRHMKVRYAYYASDNPLVSGQTLASGPMGNEGIRPTYQISKVIIEKILRKDHAP</sequence>
<reference evidence="1 2" key="1">
    <citation type="submission" date="2022-01" db="EMBL/GenBank/DDBJ databases">
        <title>Desulfofustis limnae sp. nov., a novel mesophilic sulfate-reducing bacterium isolated from marsh soil.</title>
        <authorList>
            <person name="Watanabe M."/>
            <person name="Takahashi A."/>
            <person name="Kojima H."/>
            <person name="Fukui M."/>
        </authorList>
    </citation>
    <scope>NUCLEOTIDE SEQUENCE [LARGE SCALE GENOMIC DNA]</scope>
    <source>
        <strain evidence="1 2">PPLL</strain>
    </source>
</reference>
<dbReference type="InterPro" id="IPR054204">
    <property type="entry name" value="DUF6909"/>
</dbReference>